<protein>
    <submittedName>
        <fullName evidence="1">Uncharacterized protein</fullName>
    </submittedName>
</protein>
<dbReference type="AlphaFoldDB" id="A0A3S6QTL1"/>
<sequence>MDNIKPTDSTTEKEIRERLKYIENTADDILTFSLNDEINKNASIQKCRELRKFVDGESHVLSLSRNKEVVVNNTFLMKYANIFRHMHFRAGMITKRNLSWNLDEFHQGVSSYDL</sequence>
<name>A0A3S6QTL1_9LACO</name>
<evidence type="ECO:0000313" key="2">
    <source>
        <dbReference type="Proteomes" id="UP000314960"/>
    </source>
</evidence>
<proteinExistence type="predicted"/>
<dbReference type="Proteomes" id="UP000314960">
    <property type="component" value="Chromosome"/>
</dbReference>
<dbReference type="EMBL" id="CP018176">
    <property type="protein sequence ID" value="AUJ29615.1"/>
    <property type="molecule type" value="Genomic_DNA"/>
</dbReference>
<reference evidence="1 2" key="1">
    <citation type="submission" date="2016-11" db="EMBL/GenBank/DDBJ databases">
        <title>Interaction between Lactobacillus species and yeast in water kefir.</title>
        <authorList>
            <person name="Behr J."/>
            <person name="Xu D."/>
            <person name="Vogel R.F."/>
        </authorList>
    </citation>
    <scope>NUCLEOTIDE SEQUENCE [LARGE SCALE GENOMIC DNA]</scope>
    <source>
        <strain evidence="1 2">TMW 1.1822</strain>
    </source>
</reference>
<gene>
    <name evidence="1" type="ORF">BSQ49_05015</name>
</gene>
<dbReference type="KEGG" id="lhw:BSQ49_05015"/>
<organism evidence="1 2">
    <name type="scientific">Liquorilactobacillus hordei</name>
    <dbReference type="NCBI Taxonomy" id="468911"/>
    <lineage>
        <taxon>Bacteria</taxon>
        <taxon>Bacillati</taxon>
        <taxon>Bacillota</taxon>
        <taxon>Bacilli</taxon>
        <taxon>Lactobacillales</taxon>
        <taxon>Lactobacillaceae</taxon>
        <taxon>Liquorilactobacillus</taxon>
    </lineage>
</organism>
<evidence type="ECO:0000313" key="1">
    <source>
        <dbReference type="EMBL" id="AUJ29615.1"/>
    </source>
</evidence>
<dbReference type="RefSeq" id="WP_141053207.1">
    <property type="nucleotide sequence ID" value="NZ_CP018176.1"/>
</dbReference>
<accession>A0A3S6QTL1</accession>